<organism evidence="2 3">
    <name type="scientific">Aliarcobacter skirrowii</name>
    <dbReference type="NCBI Taxonomy" id="28200"/>
    <lineage>
        <taxon>Bacteria</taxon>
        <taxon>Pseudomonadati</taxon>
        <taxon>Campylobacterota</taxon>
        <taxon>Epsilonproteobacteria</taxon>
        <taxon>Campylobacterales</taxon>
        <taxon>Arcobacteraceae</taxon>
        <taxon>Aliarcobacter</taxon>
    </lineage>
</organism>
<protein>
    <submittedName>
        <fullName evidence="2">AAA family ATPase</fullName>
    </submittedName>
</protein>
<proteinExistence type="predicted"/>
<evidence type="ECO:0000313" key="3">
    <source>
        <dbReference type="Proteomes" id="UP001283691"/>
    </source>
</evidence>
<accession>A0AAW9DC17</accession>
<dbReference type="PANTHER" id="PTHR32114">
    <property type="entry name" value="ABC TRANSPORTER ABCH.3"/>
    <property type="match status" value="1"/>
</dbReference>
<feature type="domain" description="Protein CR006 P-loop" evidence="1">
    <location>
        <begin position="15"/>
        <end position="730"/>
    </location>
</feature>
<dbReference type="InterPro" id="IPR026866">
    <property type="entry name" value="CR006_AAA"/>
</dbReference>
<evidence type="ECO:0000259" key="1">
    <source>
        <dbReference type="Pfam" id="PF13166"/>
    </source>
</evidence>
<dbReference type="Proteomes" id="UP001283691">
    <property type="component" value="Unassembled WGS sequence"/>
</dbReference>
<gene>
    <name evidence="2" type="ORF">Q6A80_09055</name>
</gene>
<reference evidence="2" key="1">
    <citation type="journal article" date="2023" name="Front. Microbiol.">
        <title>Genomic diversity and taxonomic marker for Arcobacter species.</title>
        <authorList>
            <person name="Zhou G."/>
            <person name="Gu Y."/>
            <person name="Wang H."/>
            <person name="Chen X."/>
            <person name="Zhang X."/>
            <person name="Shao Z."/>
            <person name="Yan X."/>
            <person name="Zhang J."/>
            <person name="Zhang M."/>
        </authorList>
    </citation>
    <scope>NUCLEOTIDE SEQUENCE</scope>
    <source>
        <strain evidence="2">BJSY19SF1-2</strain>
    </source>
</reference>
<dbReference type="Gene3D" id="3.40.50.300">
    <property type="entry name" value="P-loop containing nucleotide triphosphate hydrolases"/>
    <property type="match status" value="1"/>
</dbReference>
<comment type="caution">
    <text evidence="2">The sequence shown here is derived from an EMBL/GenBank/DDBJ whole genome shotgun (WGS) entry which is preliminary data.</text>
</comment>
<dbReference type="RefSeq" id="WP_319048397.1">
    <property type="nucleotide sequence ID" value="NZ_JAUQUR010000007.1"/>
</dbReference>
<dbReference type="CDD" id="cd00267">
    <property type="entry name" value="ABC_ATPase"/>
    <property type="match status" value="1"/>
</dbReference>
<sequence>MIKKINKIKDFGIYSDYRFAREHTPEFKKYNLIYGWNYSGKTTLSRIFRSFELKDFSSGFELSEFEIESIDGSKFSQTNLVNNNLPIRVFNSDFIEDNLKWTNESFNPIFILGEENIETQNNIEYKKKVLERLKRLQSFHNKNNSSIIKNLNKKKTDESSRIKNDLLQLVEAFGRTQFEKLIDKINESEREINTFILDEDNYNKKFDTYHSKNMKKILNENIDYSYDFSDLIKKAKDLLSEIIFYESIQELKNNPLIEKWVKTGIELHSEDQEVCKFCKNPISSELWDELGKHFTQEKILFEDKINKLIVDVENRKIKLNIEDEANIYDDKQELYLECKNFINDEVTKVNGLLDRLVLSLKDKLKKLEKNETLSIEIPTNELNTKLEILVGYIKENNETTNNYAFLRDESKRKLIYHYTAKFMDTVNYNSAIEKSENEDKKRQKAENLITTIDIEIKSLESEISESLKGAEKINEYLKIFFTKEDIKIEPTESEDNYQLKRYGQVAKNLSEGEKTAISFAYFMANLENKDYQENSLNNMIIYLDDPISSLDSNHLINVYAFIKRVLTDAKQIFISTHNFEFFNLIKDWFYEKNNNVNQTNRIRQQNGQALKPLACEFFMIKNKFESDKRIATITELEKTLKDFKSEYQYLYYLLYEFNKKDDFTIDELYQINNIARRFIELFATFKIPRSGDWKGKIEKILSDKSLEINIEKVYKLTNTYSHQTNPMSAITHIDKVEAKNGLLTLFEIIEKSDKLHFDALEKHCENLV</sequence>
<dbReference type="AlphaFoldDB" id="A0AAW9DC17"/>
<reference evidence="2" key="2">
    <citation type="submission" date="2023-07" db="EMBL/GenBank/DDBJ databases">
        <authorList>
            <person name="Zhang M."/>
            <person name="Zhou G."/>
        </authorList>
    </citation>
    <scope>NUCLEOTIDE SEQUENCE</scope>
    <source>
        <strain evidence="2">BJSY19SF1-2</strain>
    </source>
</reference>
<name>A0AAW9DC17_9BACT</name>
<dbReference type="PANTHER" id="PTHR32114:SF2">
    <property type="entry name" value="ABC TRANSPORTER ABCH.3"/>
    <property type="match status" value="1"/>
</dbReference>
<dbReference type="InterPro" id="IPR027417">
    <property type="entry name" value="P-loop_NTPase"/>
</dbReference>
<dbReference type="Pfam" id="PF13166">
    <property type="entry name" value="AAA_13"/>
    <property type="match status" value="1"/>
</dbReference>
<evidence type="ECO:0000313" key="2">
    <source>
        <dbReference type="EMBL" id="MDX4069867.1"/>
    </source>
</evidence>
<dbReference type="EMBL" id="JAUQUR010000007">
    <property type="protein sequence ID" value="MDX4069867.1"/>
    <property type="molecule type" value="Genomic_DNA"/>
</dbReference>
<dbReference type="SUPFAM" id="SSF52540">
    <property type="entry name" value="P-loop containing nucleoside triphosphate hydrolases"/>
    <property type="match status" value="1"/>
</dbReference>